<organism evidence="2 3">
    <name type="scientific">Candidatus Adlerbacteria bacterium RIFCSPHIGHO2_02_FULL_52_17</name>
    <dbReference type="NCBI Taxonomy" id="1797240"/>
    <lineage>
        <taxon>Bacteria</taxon>
        <taxon>Candidatus Adleribacteriota</taxon>
    </lineage>
</organism>
<sequence length="184" mass="19019">METDNSSGSAMGGTAWYGLGVVAVVLVLAGAWSYFGGGAGGPASVGNAGTQMSLKDLLAQGGSQKCAFSSVTDSFESSGTVYVADGQMRGDFTSVAGGQPVMSHMVVTDNTSYVWTDNYQQGMMMSFDAMTAGQESGQNAVDPNALADYSCEPWAADAGIFVLPDGIYFLDIDSITGTEDDFVE</sequence>
<gene>
    <name evidence="2" type="ORF">A3D68_02190</name>
</gene>
<reference evidence="2 3" key="1">
    <citation type="journal article" date="2016" name="Nat. Commun.">
        <title>Thousands of microbial genomes shed light on interconnected biogeochemical processes in an aquifer system.</title>
        <authorList>
            <person name="Anantharaman K."/>
            <person name="Brown C.T."/>
            <person name="Hug L.A."/>
            <person name="Sharon I."/>
            <person name="Castelle C.J."/>
            <person name="Probst A.J."/>
            <person name="Thomas B.C."/>
            <person name="Singh A."/>
            <person name="Wilkins M.J."/>
            <person name="Karaoz U."/>
            <person name="Brodie E.L."/>
            <person name="Williams K.H."/>
            <person name="Hubbard S.S."/>
            <person name="Banfield J.F."/>
        </authorList>
    </citation>
    <scope>NUCLEOTIDE SEQUENCE [LARGE SCALE GENOMIC DNA]</scope>
</reference>
<comment type="caution">
    <text evidence="2">The sequence shown here is derived from an EMBL/GenBank/DDBJ whole genome shotgun (WGS) entry which is preliminary data.</text>
</comment>
<protein>
    <submittedName>
        <fullName evidence="2">Uncharacterized protein</fullName>
    </submittedName>
</protein>
<evidence type="ECO:0000313" key="2">
    <source>
        <dbReference type="EMBL" id="OGC82897.1"/>
    </source>
</evidence>
<evidence type="ECO:0000313" key="3">
    <source>
        <dbReference type="Proteomes" id="UP000177564"/>
    </source>
</evidence>
<keyword evidence="1" id="KW-0812">Transmembrane</keyword>
<keyword evidence="1" id="KW-1133">Transmembrane helix</keyword>
<evidence type="ECO:0000256" key="1">
    <source>
        <dbReference type="SAM" id="Phobius"/>
    </source>
</evidence>
<keyword evidence="1" id="KW-0472">Membrane</keyword>
<dbReference type="EMBL" id="MEWU01000034">
    <property type="protein sequence ID" value="OGC82897.1"/>
    <property type="molecule type" value="Genomic_DNA"/>
</dbReference>
<proteinExistence type="predicted"/>
<dbReference type="AlphaFoldDB" id="A0A1F4XMM5"/>
<dbReference type="STRING" id="1797240.A3D68_02190"/>
<feature type="transmembrane region" description="Helical" evidence="1">
    <location>
        <begin position="15"/>
        <end position="35"/>
    </location>
</feature>
<name>A0A1F4XMM5_9BACT</name>
<dbReference type="Proteomes" id="UP000177564">
    <property type="component" value="Unassembled WGS sequence"/>
</dbReference>
<accession>A0A1F4XMM5</accession>